<proteinExistence type="predicted"/>
<evidence type="ECO:0000313" key="3">
    <source>
        <dbReference type="Proteomes" id="UP000321901"/>
    </source>
</evidence>
<evidence type="ECO:0000256" key="1">
    <source>
        <dbReference type="SAM" id="Coils"/>
    </source>
</evidence>
<evidence type="ECO:0000313" key="2">
    <source>
        <dbReference type="EMBL" id="GEN82383.1"/>
    </source>
</evidence>
<sequence>MNRKMLFTMLGVILITCSITVYAEGNPSINIRTWFMAEWDHNLATLNDELKIEQSERFGELDVVIESYMSEISLEDDVKTQIEQSENRIRAQVSELNKQLAEVTENLMDENLEVDKQKVMEEVEQEILSIINEAFK</sequence>
<dbReference type="EMBL" id="BJYL01000008">
    <property type="protein sequence ID" value="GEN82383.1"/>
    <property type="molecule type" value="Genomic_DNA"/>
</dbReference>
<organism evidence="2 3">
    <name type="scientific">Sporosarcina luteola</name>
    <dbReference type="NCBI Taxonomy" id="582850"/>
    <lineage>
        <taxon>Bacteria</taxon>
        <taxon>Bacillati</taxon>
        <taxon>Bacillota</taxon>
        <taxon>Bacilli</taxon>
        <taxon>Bacillales</taxon>
        <taxon>Caryophanaceae</taxon>
        <taxon>Sporosarcina</taxon>
    </lineage>
</organism>
<keyword evidence="1" id="KW-0175">Coiled coil</keyword>
<feature type="coiled-coil region" evidence="1">
    <location>
        <begin position="36"/>
        <end position="113"/>
    </location>
</feature>
<reference evidence="2 3" key="1">
    <citation type="submission" date="2019-07" db="EMBL/GenBank/DDBJ databases">
        <title>Whole genome shotgun sequence of Sporosarcina luteola NBRC 105378.</title>
        <authorList>
            <person name="Hosoyama A."/>
            <person name="Uohara A."/>
            <person name="Ohji S."/>
            <person name="Ichikawa N."/>
        </authorList>
    </citation>
    <scope>NUCLEOTIDE SEQUENCE [LARGE SCALE GENOMIC DNA]</scope>
    <source>
        <strain evidence="2 3">NBRC 105378</strain>
    </source>
</reference>
<dbReference type="RefSeq" id="WP_147055382.1">
    <property type="nucleotide sequence ID" value="NZ_BJYL01000008.1"/>
</dbReference>
<name>A0A511Z4K9_9BACL</name>
<accession>A0A511Z4K9</accession>
<dbReference type="AlphaFoldDB" id="A0A511Z4K9"/>
<protein>
    <submittedName>
        <fullName evidence="2">Uncharacterized protein</fullName>
    </submittedName>
</protein>
<dbReference type="Proteomes" id="UP000321901">
    <property type="component" value="Unassembled WGS sequence"/>
</dbReference>
<gene>
    <name evidence="2" type="ORF">SLU01_06950</name>
</gene>
<keyword evidence="3" id="KW-1185">Reference proteome</keyword>
<comment type="caution">
    <text evidence="2">The sequence shown here is derived from an EMBL/GenBank/DDBJ whole genome shotgun (WGS) entry which is preliminary data.</text>
</comment>